<dbReference type="OrthoDB" id="9813569at2"/>
<dbReference type="PANTHER" id="PTHR43085:SF1">
    <property type="entry name" value="PSEUDOURIDINE KINASE-RELATED"/>
    <property type="match status" value="1"/>
</dbReference>
<evidence type="ECO:0000256" key="2">
    <source>
        <dbReference type="ARBA" id="ARBA00022679"/>
    </source>
</evidence>
<dbReference type="EC" id="2.7.1.4" evidence="7"/>
<evidence type="ECO:0000256" key="1">
    <source>
        <dbReference type="ARBA" id="ARBA00010688"/>
    </source>
</evidence>
<evidence type="ECO:0000313" key="7">
    <source>
        <dbReference type="EMBL" id="QGG46235.1"/>
    </source>
</evidence>
<comment type="similarity">
    <text evidence="1">Belongs to the carbohydrate kinase PfkB family.</text>
</comment>
<dbReference type="InterPro" id="IPR011611">
    <property type="entry name" value="PfkB_dom"/>
</dbReference>
<dbReference type="GO" id="GO:0008865">
    <property type="term" value="F:fructokinase activity"/>
    <property type="evidence" value="ECO:0007669"/>
    <property type="project" value="UniProtKB-EC"/>
</dbReference>
<reference evidence="8" key="1">
    <citation type="submission" date="2019-11" db="EMBL/GenBank/DDBJ databases">
        <title>Genome sequence of Heliorestis convoluta strain HH, an alkaliphilic and minimalistic phototrophic bacterium from a soda lake in Egypt.</title>
        <authorList>
            <person name="Dewey E.D."/>
            <person name="Stokes L.M."/>
            <person name="Burchell B.M."/>
            <person name="Shaffer K.N."/>
            <person name="Huntington A.M."/>
            <person name="Baker J.M."/>
            <person name="Nadendla S."/>
            <person name="Giglio M.G."/>
            <person name="Touchman J.W."/>
            <person name="Blankenship R.E."/>
            <person name="Madigan M.T."/>
            <person name="Sattley W.M."/>
        </authorList>
    </citation>
    <scope>NUCLEOTIDE SEQUENCE [LARGE SCALE GENOMIC DNA]</scope>
    <source>
        <strain evidence="8">HH</strain>
    </source>
</reference>
<dbReference type="EMBL" id="CP045875">
    <property type="protein sequence ID" value="QGG46235.1"/>
    <property type="molecule type" value="Genomic_DNA"/>
</dbReference>
<dbReference type="InterPro" id="IPR050306">
    <property type="entry name" value="PfkB_Carbo_kinase"/>
</dbReference>
<dbReference type="CDD" id="cd01166">
    <property type="entry name" value="KdgK"/>
    <property type="match status" value="1"/>
</dbReference>
<dbReference type="Pfam" id="PF00294">
    <property type="entry name" value="PfkB"/>
    <property type="match status" value="1"/>
</dbReference>
<keyword evidence="5" id="KW-0067">ATP-binding</keyword>
<keyword evidence="3" id="KW-0547">Nucleotide-binding</keyword>
<accession>A0A5Q2N113</accession>
<keyword evidence="2 7" id="KW-0808">Transferase</keyword>
<sequence length="313" mass="34219">MAQIITIGEILVEIMAKNVGQRFHQSGEWVGPFPSGAPAIFIDQAARCGSDTMIVGAVGNDGFGKINIDRLHQNGVNISKIKVLPNATTGVAFVTYNDDGSRDFLFHIANAACGTIEASDIEETLFQDCKYFHIMGSAIFNEGIHQAIIKGIEWAQKKGSAITFDPNVRKEIITNESKRKNLVTILEQSQIILAGEDELYYLTGVEDEQEIIRHLLSQKAQMVLIKRGRRGASLYIENKKIHVEALKVEEVDPTGAGDCFAGTFVSCLNQGIAPVEALYLANIAGARAVTQKGPMEGNTSLAELKKIYQDKYS</sequence>
<keyword evidence="8" id="KW-1185">Reference proteome</keyword>
<dbReference type="RefSeq" id="WP_153726438.1">
    <property type="nucleotide sequence ID" value="NZ_CP045875.1"/>
</dbReference>
<evidence type="ECO:0000256" key="4">
    <source>
        <dbReference type="ARBA" id="ARBA00022777"/>
    </source>
</evidence>
<dbReference type="GO" id="GO:0005524">
    <property type="term" value="F:ATP binding"/>
    <property type="evidence" value="ECO:0007669"/>
    <property type="project" value="UniProtKB-KW"/>
</dbReference>
<protein>
    <submittedName>
        <fullName evidence="7">PfkB carbohydrate kinase family protein</fullName>
        <ecNumber evidence="7">2.7.1.4</ecNumber>
    </submittedName>
</protein>
<proteinExistence type="inferred from homology"/>
<evidence type="ECO:0000259" key="6">
    <source>
        <dbReference type="Pfam" id="PF00294"/>
    </source>
</evidence>
<dbReference type="Proteomes" id="UP000366051">
    <property type="component" value="Chromosome"/>
</dbReference>
<evidence type="ECO:0000256" key="5">
    <source>
        <dbReference type="ARBA" id="ARBA00022840"/>
    </source>
</evidence>
<dbReference type="Gene3D" id="3.40.1190.20">
    <property type="match status" value="1"/>
</dbReference>
<dbReference type="SUPFAM" id="SSF53613">
    <property type="entry name" value="Ribokinase-like"/>
    <property type="match status" value="1"/>
</dbReference>
<gene>
    <name evidence="7" type="ORF">FTV88_0056</name>
</gene>
<dbReference type="PANTHER" id="PTHR43085">
    <property type="entry name" value="HEXOKINASE FAMILY MEMBER"/>
    <property type="match status" value="1"/>
</dbReference>
<dbReference type="InterPro" id="IPR029056">
    <property type="entry name" value="Ribokinase-like"/>
</dbReference>
<organism evidence="7 8">
    <name type="scientific">Heliorestis convoluta</name>
    <dbReference type="NCBI Taxonomy" id="356322"/>
    <lineage>
        <taxon>Bacteria</taxon>
        <taxon>Bacillati</taxon>
        <taxon>Bacillota</taxon>
        <taxon>Clostridia</taxon>
        <taxon>Eubacteriales</taxon>
        <taxon>Heliobacteriaceae</taxon>
        <taxon>Heliorestis</taxon>
    </lineage>
</organism>
<evidence type="ECO:0000256" key="3">
    <source>
        <dbReference type="ARBA" id="ARBA00022741"/>
    </source>
</evidence>
<dbReference type="AlphaFoldDB" id="A0A5Q2N113"/>
<name>A0A5Q2N113_9FIRM</name>
<keyword evidence="4 7" id="KW-0418">Kinase</keyword>
<dbReference type="KEGG" id="hcv:FTV88_0056"/>
<feature type="domain" description="Carbohydrate kinase PfkB" evidence="6">
    <location>
        <begin position="2"/>
        <end position="297"/>
    </location>
</feature>
<evidence type="ECO:0000313" key="8">
    <source>
        <dbReference type="Proteomes" id="UP000366051"/>
    </source>
</evidence>